<comment type="similarity">
    <text evidence="1">Belongs to the SWI5/SAE3 family.</text>
</comment>
<gene>
    <name evidence="10" type="primary">LOC101236746</name>
</gene>
<evidence type="ECO:0000256" key="8">
    <source>
        <dbReference type="SAM" id="MobiDB-lite"/>
    </source>
</evidence>
<dbReference type="InterPro" id="IPR010760">
    <property type="entry name" value="DNA-repair_Swi5"/>
</dbReference>
<dbReference type="GeneID" id="101236746"/>
<feature type="coiled-coil region" evidence="7">
    <location>
        <begin position="45"/>
        <end position="72"/>
    </location>
</feature>
<feature type="compositionally biased region" description="Low complexity" evidence="8">
    <location>
        <begin position="29"/>
        <end position="40"/>
    </location>
</feature>
<dbReference type="Proteomes" id="UP001652625">
    <property type="component" value="Chromosome 02"/>
</dbReference>
<protein>
    <recommendedName>
        <fullName evidence="2">DNA repair protein SWI5 homolog</fullName>
    </recommendedName>
    <alternativeName>
        <fullName evidence="6">Protein SAE3 homolog</fullName>
    </alternativeName>
</protein>
<evidence type="ECO:0000256" key="4">
    <source>
        <dbReference type="ARBA" id="ARBA00023204"/>
    </source>
</evidence>
<dbReference type="Gene3D" id="1.20.5.170">
    <property type="match status" value="1"/>
</dbReference>
<evidence type="ECO:0000256" key="3">
    <source>
        <dbReference type="ARBA" id="ARBA00022763"/>
    </source>
</evidence>
<evidence type="ECO:0000256" key="6">
    <source>
        <dbReference type="ARBA" id="ARBA00030081"/>
    </source>
</evidence>
<evidence type="ECO:0000256" key="1">
    <source>
        <dbReference type="ARBA" id="ARBA00008060"/>
    </source>
</evidence>
<feature type="region of interest" description="Disordered" evidence="8">
    <location>
        <begin position="1"/>
        <end position="41"/>
    </location>
</feature>
<keyword evidence="4" id="KW-0234">DNA repair</keyword>
<evidence type="ECO:0000313" key="9">
    <source>
        <dbReference type="Proteomes" id="UP001652625"/>
    </source>
</evidence>
<organism evidence="9 10">
    <name type="scientific">Hydra vulgaris</name>
    <name type="common">Hydra</name>
    <name type="synonym">Hydra attenuata</name>
    <dbReference type="NCBI Taxonomy" id="6087"/>
    <lineage>
        <taxon>Eukaryota</taxon>
        <taxon>Metazoa</taxon>
        <taxon>Cnidaria</taxon>
        <taxon>Hydrozoa</taxon>
        <taxon>Hydroidolina</taxon>
        <taxon>Anthoathecata</taxon>
        <taxon>Aplanulata</taxon>
        <taxon>Hydridae</taxon>
        <taxon>Hydra</taxon>
    </lineage>
</organism>
<dbReference type="Pfam" id="PF07061">
    <property type="entry name" value="Swi5"/>
    <property type="match status" value="1"/>
</dbReference>
<proteinExistence type="inferred from homology"/>
<dbReference type="PANTHER" id="PTHR28529">
    <property type="entry name" value="DNA REPAIR PROTEIN SWI5 HOMOLOG"/>
    <property type="match status" value="1"/>
</dbReference>
<dbReference type="PANTHER" id="PTHR28529:SF2">
    <property type="entry name" value="DNA REPAIR PROTEIN SWI5 HOMOLOG"/>
    <property type="match status" value="1"/>
</dbReference>
<keyword evidence="9" id="KW-1185">Reference proteome</keyword>
<evidence type="ECO:0000256" key="7">
    <source>
        <dbReference type="SAM" id="Coils"/>
    </source>
</evidence>
<dbReference type="RefSeq" id="XP_065645626.1">
    <property type="nucleotide sequence ID" value="XM_065789554.1"/>
</dbReference>
<keyword evidence="3" id="KW-0227">DNA damage</keyword>
<evidence type="ECO:0000313" key="10">
    <source>
        <dbReference type="RefSeq" id="XP_065645626.1"/>
    </source>
</evidence>
<name>A0ABM4B9R0_HYDVU</name>
<keyword evidence="7" id="KW-0175">Coiled coil</keyword>
<evidence type="ECO:0000256" key="2">
    <source>
        <dbReference type="ARBA" id="ARBA00019825"/>
    </source>
</evidence>
<reference evidence="9" key="1">
    <citation type="submission" date="2025-05" db="UniProtKB">
        <authorList>
            <consortium name="RefSeq"/>
        </authorList>
    </citation>
    <scope>NUCLEOTIDE SEQUENCE [LARGE SCALE GENOMIC DNA]</scope>
</reference>
<sequence length="124" mass="14120">MNTPISNKAPKSRVSTTPYDRRGSSSACFKPFKSPVSSKSPVEDNRTLVQDIAALRSDIEKVEKEITELKSENYCESELQVYIDRLHEYNEIKDIAQMVIGKIAEIEGTTTRLLYSRFDLDIDD</sequence>
<comment type="function">
    <text evidence="5">Component of the swi5-sfr1 complex, a complex required for double-strand break repair via homologous recombination.</text>
</comment>
<accession>A0ABM4B9R0</accession>
<evidence type="ECO:0000256" key="5">
    <source>
        <dbReference type="ARBA" id="ARBA00025380"/>
    </source>
</evidence>
<reference evidence="10" key="2">
    <citation type="submission" date="2025-08" db="UniProtKB">
        <authorList>
            <consortium name="RefSeq"/>
        </authorList>
    </citation>
    <scope>IDENTIFICATION</scope>
</reference>